<dbReference type="AlphaFoldDB" id="A0AAV3US14"/>
<dbReference type="InterPro" id="IPR019546">
    <property type="entry name" value="TAT_signal_bac_arc"/>
</dbReference>
<evidence type="ECO:0000313" key="1">
    <source>
        <dbReference type="EMBL" id="GAA5066395.1"/>
    </source>
</evidence>
<evidence type="ECO:0000313" key="2">
    <source>
        <dbReference type="Proteomes" id="UP001501729"/>
    </source>
</evidence>
<comment type="caution">
    <text evidence="1">The sequence shown here is derived from an EMBL/GenBank/DDBJ whole genome shotgun (WGS) entry which is preliminary data.</text>
</comment>
<dbReference type="SUPFAM" id="SSF53850">
    <property type="entry name" value="Periplasmic binding protein-like II"/>
    <property type="match status" value="1"/>
</dbReference>
<accession>A0AAV3US14</accession>
<dbReference type="PROSITE" id="PS51318">
    <property type="entry name" value="TAT"/>
    <property type="match status" value="1"/>
</dbReference>
<name>A0AAV3US14_9EURY</name>
<dbReference type="Gene3D" id="3.40.190.10">
    <property type="entry name" value="Periplasmic binding protein-like II"/>
    <property type="match status" value="1"/>
</dbReference>
<organism evidence="1 2">
    <name type="scientific">Haladaptatus pallidirubidus</name>
    <dbReference type="NCBI Taxonomy" id="1008152"/>
    <lineage>
        <taxon>Archaea</taxon>
        <taxon>Methanobacteriati</taxon>
        <taxon>Methanobacteriota</taxon>
        <taxon>Stenosarchaea group</taxon>
        <taxon>Halobacteria</taxon>
        <taxon>Halobacteriales</taxon>
        <taxon>Haladaptataceae</taxon>
        <taxon>Haladaptatus</taxon>
    </lineage>
</organism>
<dbReference type="NCBIfam" id="TIGR01409">
    <property type="entry name" value="TAT_signal_seq"/>
    <property type="match status" value="1"/>
</dbReference>
<dbReference type="Pfam" id="PF01547">
    <property type="entry name" value="SBP_bac_1"/>
    <property type="match status" value="1"/>
</dbReference>
<dbReference type="RefSeq" id="WP_227779269.1">
    <property type="nucleotide sequence ID" value="NZ_BAABKX010000030.1"/>
</dbReference>
<gene>
    <name evidence="1" type="ORF">GCM10025751_58250</name>
</gene>
<keyword evidence="2" id="KW-1185">Reference proteome</keyword>
<dbReference type="EMBL" id="BAABKX010000030">
    <property type="protein sequence ID" value="GAA5066395.1"/>
    <property type="molecule type" value="Genomic_DNA"/>
</dbReference>
<dbReference type="InterPro" id="IPR006311">
    <property type="entry name" value="TAT_signal"/>
</dbReference>
<dbReference type="InterPro" id="IPR006059">
    <property type="entry name" value="SBP"/>
</dbReference>
<reference evidence="1 2" key="1">
    <citation type="journal article" date="2019" name="Int. J. Syst. Evol. Microbiol.">
        <title>The Global Catalogue of Microorganisms (GCM) 10K type strain sequencing project: providing services to taxonomists for standard genome sequencing and annotation.</title>
        <authorList>
            <consortium name="The Broad Institute Genomics Platform"/>
            <consortium name="The Broad Institute Genome Sequencing Center for Infectious Disease"/>
            <person name="Wu L."/>
            <person name="Ma J."/>
        </authorList>
    </citation>
    <scope>NUCLEOTIDE SEQUENCE [LARGE SCALE GENOMIC DNA]</scope>
    <source>
        <strain evidence="1 2">JCM 17504</strain>
    </source>
</reference>
<sequence length="442" mass="49312">MVTTGVGNNTLSRRQFLGGAGVVGTAGLAGCNSYNGIVGQAKKSAKTTIQFWTLFGGGDGATMASIVDRFNEQQPLGDVWIERQRIPWNRYYTKLYTALVADKGPDIAIMHQALMGRFQRMLVPFNKYLSESTEKKYVSTLWNRMRFGDDQLALPLDAHPIGVYYNPKIFEKAGLDPQSPPTNFREFKKACNMIVNKTNAHAFAPTPYLDPIGMLRTFIAFTHQRGGELFNDSLTKATFDDKAGMRVAELFSDITGKYGWDIPNASENRADIAFQDNKLAMTINGTWYAAVLESLEGFEWSMFKPFVAPGKKQGYTESGSHTIVLPRNPNRNEQKTQAAVNVAEWITQKNPVWGTRAGHLPAATDALNSQALRNSPLWPKSLAKFSEMANDDQFAYLPRTPFNVNNDSTWSFFPDIYAHNVPPQKGIQRGVNSIQKLINDVN</sequence>
<dbReference type="PANTHER" id="PTHR43649">
    <property type="entry name" value="ARABINOSE-BINDING PROTEIN-RELATED"/>
    <property type="match status" value="1"/>
</dbReference>
<dbReference type="Proteomes" id="UP001501729">
    <property type="component" value="Unassembled WGS sequence"/>
</dbReference>
<dbReference type="PANTHER" id="PTHR43649:SF12">
    <property type="entry name" value="DIACETYLCHITOBIOSE BINDING PROTEIN DASA"/>
    <property type="match status" value="1"/>
</dbReference>
<proteinExistence type="predicted"/>
<dbReference type="InterPro" id="IPR050490">
    <property type="entry name" value="Bact_solute-bd_prot1"/>
</dbReference>
<dbReference type="GeneID" id="68617440"/>
<protein>
    <submittedName>
        <fullName evidence="1">ABC transporter substrate-binding protein</fullName>
    </submittedName>
</protein>